<comment type="caution">
    <text evidence="5">The sequence shown here is derived from an EMBL/GenBank/DDBJ whole genome shotgun (WGS) entry which is preliminary data.</text>
</comment>
<evidence type="ECO:0000313" key="6">
    <source>
        <dbReference type="Proteomes" id="UP000199727"/>
    </source>
</evidence>
<gene>
    <name evidence="5" type="ORF">C361_02177</name>
</gene>
<dbReference type="OrthoDB" id="5561659at2759"/>
<evidence type="ECO:0000256" key="1">
    <source>
        <dbReference type="ARBA" id="ARBA00022722"/>
    </source>
</evidence>
<dbReference type="GO" id="GO:0000723">
    <property type="term" value="P:telomere maintenance"/>
    <property type="evidence" value="ECO:0007669"/>
    <property type="project" value="TreeGrafter"/>
</dbReference>
<dbReference type="SUPFAM" id="SSF56281">
    <property type="entry name" value="Metallo-hydrolase/oxidoreductase"/>
    <property type="match status" value="1"/>
</dbReference>
<dbReference type="Gene3D" id="3.40.50.12650">
    <property type="match status" value="1"/>
</dbReference>
<feature type="compositionally biased region" description="Gly residues" evidence="4">
    <location>
        <begin position="740"/>
        <end position="750"/>
    </location>
</feature>
<proteinExistence type="predicted"/>
<dbReference type="EMBL" id="AMKT01000028">
    <property type="protein sequence ID" value="OXG25174.1"/>
    <property type="molecule type" value="Genomic_DNA"/>
</dbReference>
<evidence type="ECO:0000313" key="5">
    <source>
        <dbReference type="EMBL" id="OXG25174.1"/>
    </source>
</evidence>
<feature type="region of interest" description="Disordered" evidence="4">
    <location>
        <begin position="683"/>
        <end position="758"/>
    </location>
</feature>
<protein>
    <recommendedName>
        <fullName evidence="7">Metallo-beta-lactamase domain-containing protein</fullName>
    </recommendedName>
</protein>
<reference evidence="5 6" key="1">
    <citation type="submission" date="2017-06" db="EMBL/GenBank/DDBJ databases">
        <title>Global population genomics of the pathogenic fungus Cryptococcus neoformans var. grubii.</title>
        <authorList>
            <person name="Cuomo C."/>
            <person name="Litvintseva A."/>
            <person name="Chen Y."/>
            <person name="Young S."/>
            <person name="Zeng Q."/>
            <person name="Chapman S."/>
            <person name="Gujja S."/>
            <person name="Saif S."/>
            <person name="Birren B."/>
        </authorList>
    </citation>
    <scope>NUCLEOTIDE SEQUENCE [LARGE SCALE GENOMIC DNA]</scope>
    <source>
        <strain evidence="5 6">Tu259-1</strain>
    </source>
</reference>
<keyword evidence="1" id="KW-0540">Nuclease</keyword>
<dbReference type="Proteomes" id="UP000199727">
    <property type="component" value="Unassembled WGS sequence"/>
</dbReference>
<evidence type="ECO:0008006" key="7">
    <source>
        <dbReference type="Google" id="ProtNLM"/>
    </source>
</evidence>
<feature type="compositionally biased region" description="Acidic residues" evidence="4">
    <location>
        <begin position="561"/>
        <end position="570"/>
    </location>
</feature>
<dbReference type="InterPro" id="IPR036866">
    <property type="entry name" value="RibonucZ/Hydroxyglut_hydro"/>
</dbReference>
<dbReference type="GO" id="GO:0006303">
    <property type="term" value="P:double-strand break repair via nonhomologous end joining"/>
    <property type="evidence" value="ECO:0007669"/>
    <property type="project" value="TreeGrafter"/>
</dbReference>
<accession>A0A854QHB9</accession>
<dbReference type="GO" id="GO:0035312">
    <property type="term" value="F:5'-3' DNA exonuclease activity"/>
    <property type="evidence" value="ECO:0007669"/>
    <property type="project" value="TreeGrafter"/>
</dbReference>
<keyword evidence="3" id="KW-0269">Exonuclease</keyword>
<name>A0A854QHB9_CRYNE</name>
<dbReference type="AlphaFoldDB" id="A0A854QHB9"/>
<dbReference type="PANTHER" id="PTHR23240">
    <property type="entry name" value="DNA CROSS-LINK REPAIR PROTEIN PSO2/SNM1-RELATED"/>
    <property type="match status" value="1"/>
</dbReference>
<feature type="compositionally biased region" description="Basic and acidic residues" evidence="4">
    <location>
        <begin position="726"/>
        <end position="739"/>
    </location>
</feature>
<dbReference type="PANTHER" id="PTHR23240:SF8">
    <property type="entry name" value="PROTEIN ARTEMIS"/>
    <property type="match status" value="1"/>
</dbReference>
<organism evidence="5 6">
    <name type="scientific">Cryptococcus neoformans Tu259-1</name>
    <dbReference type="NCBI Taxonomy" id="1230072"/>
    <lineage>
        <taxon>Eukaryota</taxon>
        <taxon>Fungi</taxon>
        <taxon>Dikarya</taxon>
        <taxon>Basidiomycota</taxon>
        <taxon>Agaricomycotina</taxon>
        <taxon>Tremellomycetes</taxon>
        <taxon>Tremellales</taxon>
        <taxon>Cryptococcaceae</taxon>
        <taxon>Cryptococcus</taxon>
        <taxon>Cryptococcus neoformans species complex</taxon>
    </lineage>
</organism>
<feature type="region of interest" description="Disordered" evidence="4">
    <location>
        <begin position="551"/>
        <end position="590"/>
    </location>
</feature>
<dbReference type="Gene3D" id="3.60.15.10">
    <property type="entry name" value="Ribonuclease Z/Hydroxyacylglutathione hydrolase-like"/>
    <property type="match status" value="1"/>
</dbReference>
<sequence length="758" mass="85615">MAGIYNGHILEFPLIRVDSFVAPPAPHRPQWLIPGPSSSPSEPLELYQPPRAQLFLLSHTHADHVVGLTSDFTGHIICSPDTKRMLLDLEPERERQWLDKGIRETKIKRFGGLAAKRGIDGKLVDRIEALPYGQPKVFTLGYENAKPQEITITLLDANHCPGSTMFLITSDKKTVLHTGDMRADTRFIDSLKRNPILQEFLAPASVYQKAKSLVGGGRRVLDRIYLDTAAMLGTGDMPDKEPILQELVEIMGLYPEDTTFFLNTWCFGWEDVIKEVARYFNEKVHVDRYKSQIYSAIRSDPFLLNCTTTDPHETRFHACERFAKCIACRRFDDESGKPAYNLDKMIVHVNMVEVKQVGWDSRRQEFMEALFKAAKKGGPWPFNIDIPISRHSSLPELQSLVKLFKPLGLTPNTVASYAKGLDYYLLPDLFDDCLSPGAYERIVVERDHYLGQMYGKWYIEGLGKLRQQGFGVYPDIDKIEREDYYYKREDYLPEDMVADGFVSDEAQKVLGATRRDISMDQVSRLGGLPSLSPKEIYNRALRLMNQAVIDSPKPETMDSSDGWEYDTEEESMGRKKRRKRFASSPYESSQGMITEAEKQGEGVLCATHEGKKDGVDVKMFVDNIQAMPAPEVAIDRAQIQPTSPSNVQSHPPNPNPVKVKLEPVSFRAPLHALWPNLHHISGFSMSDKPSITASSSTKPPDGRNRERIGPLYLFSSQSKTRGKRSMSKEELERMRKRLAEGGGPGLGKGLGRVKREDA</sequence>
<dbReference type="GO" id="GO:0003684">
    <property type="term" value="F:damaged DNA binding"/>
    <property type="evidence" value="ECO:0007669"/>
    <property type="project" value="TreeGrafter"/>
</dbReference>
<feature type="compositionally biased region" description="Polar residues" evidence="4">
    <location>
        <begin position="683"/>
        <end position="698"/>
    </location>
</feature>
<keyword evidence="2" id="KW-0378">Hydrolase</keyword>
<evidence type="ECO:0000256" key="2">
    <source>
        <dbReference type="ARBA" id="ARBA00022801"/>
    </source>
</evidence>
<dbReference type="GO" id="GO:0036297">
    <property type="term" value="P:interstrand cross-link repair"/>
    <property type="evidence" value="ECO:0007669"/>
    <property type="project" value="TreeGrafter"/>
</dbReference>
<evidence type="ECO:0000256" key="3">
    <source>
        <dbReference type="ARBA" id="ARBA00022839"/>
    </source>
</evidence>
<evidence type="ECO:0000256" key="4">
    <source>
        <dbReference type="SAM" id="MobiDB-lite"/>
    </source>
</evidence>